<dbReference type="EC" id="7.1.1.-" evidence="2"/>
<feature type="transmembrane region" description="Helical" evidence="2">
    <location>
        <begin position="89"/>
        <end position="110"/>
    </location>
</feature>
<comment type="catalytic activity">
    <reaction evidence="2">
        <text>a quinone + NADH + 5 H(+)(in) = a quinol + NAD(+) + 4 H(+)(out)</text>
        <dbReference type="Rhea" id="RHEA:57888"/>
        <dbReference type="ChEBI" id="CHEBI:15378"/>
        <dbReference type="ChEBI" id="CHEBI:24646"/>
        <dbReference type="ChEBI" id="CHEBI:57540"/>
        <dbReference type="ChEBI" id="CHEBI:57945"/>
        <dbReference type="ChEBI" id="CHEBI:132124"/>
    </reaction>
</comment>
<feature type="transmembrane region" description="Helical" evidence="2">
    <location>
        <begin position="30"/>
        <end position="47"/>
    </location>
</feature>
<name>A0ABM6RP41_9FIRM</name>
<dbReference type="RefSeq" id="WP_103376015.1">
    <property type="nucleotide sequence ID" value="NZ_CP133983.1"/>
</dbReference>
<dbReference type="PANTHER" id="PTHR33269">
    <property type="entry name" value="NADH-UBIQUINONE OXIDOREDUCTASE CHAIN 6"/>
    <property type="match status" value="1"/>
</dbReference>
<dbReference type="Pfam" id="PF00499">
    <property type="entry name" value="Oxidored_q3"/>
    <property type="match status" value="1"/>
</dbReference>
<proteinExistence type="inferred from homology"/>
<feature type="transmembrane region" description="Helical" evidence="2">
    <location>
        <begin position="53"/>
        <end position="77"/>
    </location>
</feature>
<dbReference type="PANTHER" id="PTHR33269:SF17">
    <property type="entry name" value="NADH-UBIQUINONE OXIDOREDUCTASE CHAIN 6"/>
    <property type="match status" value="1"/>
</dbReference>
<dbReference type="InterPro" id="IPR001457">
    <property type="entry name" value="NADH_UbQ/plastoQ_OxRdtase_su6"/>
</dbReference>
<dbReference type="InterPro" id="IPR042106">
    <property type="entry name" value="Nuo/plastoQ_OxRdtase_6_NuoJ"/>
</dbReference>
<reference evidence="3 4" key="1">
    <citation type="journal article" date="2019" name="Sci. Rep.">
        <title>Sulfobacillus thermotolerans: new insights into resistance and metabolic capacities of acidophilic chemolithotrophs.</title>
        <authorList>
            <person name="Panyushkina A.E."/>
            <person name="Babenko V.V."/>
            <person name="Nikitina A.S."/>
            <person name="Selezneva O.V."/>
            <person name="Tsaplina I.A."/>
            <person name="Letarova M.A."/>
            <person name="Kostryukova E.S."/>
            <person name="Letarov A.V."/>
        </authorList>
    </citation>
    <scope>NUCLEOTIDE SEQUENCE [LARGE SCALE GENOMIC DNA]</scope>
    <source>
        <strain evidence="3 4">Kr1</strain>
    </source>
</reference>
<accession>A0ABM6RP41</accession>
<keyword evidence="4" id="KW-1185">Reference proteome</keyword>
<comment type="function">
    <text evidence="2">NDH-1 shuttles electrons from NADH, via FMN and iron-sulfur (Fe-S) centers, to quinones in the respiratory chain. Couples the redox reaction to proton translocation (for every two electrons transferred, four hydrogen ions are translocated across the cytoplasmic membrane), and thus conserves the redox energy in a proton gradient.</text>
</comment>
<evidence type="ECO:0000256" key="2">
    <source>
        <dbReference type="RuleBase" id="RU004429"/>
    </source>
</evidence>
<dbReference type="Gene3D" id="1.20.120.1200">
    <property type="entry name" value="NADH-ubiquinone/plastoquinone oxidoreductase chain 6, subunit NuoJ"/>
    <property type="match status" value="1"/>
</dbReference>
<feature type="transmembrane region" description="Helical" evidence="2">
    <location>
        <begin position="6"/>
        <end position="23"/>
    </location>
</feature>
<sequence length="159" mass="16928">MNWLAIFYGATSALTIACGLGVLLSDRPLLSGYFLTGAMVGSGAIFGELHSPMLAGIQILVYGGGVLIMMMFVIMVTPYGNRAQPKSRLWAVTWLLSPVSGILAAISYPSTSRAILGRQLGRQLLLHQGLSLELLAILLLAALAGSLTIAMRRQEDNLP</sequence>
<keyword evidence="2" id="KW-0520">NAD</keyword>
<gene>
    <name evidence="3" type="ORF">BXT84_03510</name>
</gene>
<keyword evidence="2" id="KW-0874">Quinone</keyword>
<organism evidence="3 4">
    <name type="scientific">Sulfobacillus thermotolerans</name>
    <dbReference type="NCBI Taxonomy" id="338644"/>
    <lineage>
        <taxon>Bacteria</taxon>
        <taxon>Bacillati</taxon>
        <taxon>Bacillota</taxon>
        <taxon>Clostridia</taxon>
        <taxon>Eubacteriales</taxon>
        <taxon>Clostridiales Family XVII. Incertae Sedis</taxon>
        <taxon>Sulfobacillus</taxon>
    </lineage>
</organism>
<comment type="subcellular location">
    <subcellularLocation>
        <location evidence="2">Cell membrane</location>
        <topology evidence="2">Multi-pass membrane protein</topology>
    </subcellularLocation>
</comment>
<keyword evidence="2" id="KW-1003">Cell membrane</keyword>
<evidence type="ECO:0000256" key="1">
    <source>
        <dbReference type="ARBA" id="ARBA00005698"/>
    </source>
</evidence>
<keyword evidence="2" id="KW-0472">Membrane</keyword>
<comment type="similarity">
    <text evidence="1 2">Belongs to the complex I subunit 6 family.</text>
</comment>
<feature type="transmembrane region" description="Helical" evidence="2">
    <location>
        <begin position="130"/>
        <end position="150"/>
    </location>
</feature>
<keyword evidence="2" id="KW-1133">Transmembrane helix</keyword>
<dbReference type="Proteomes" id="UP000325292">
    <property type="component" value="Chromosome"/>
</dbReference>
<keyword evidence="2" id="KW-0812">Transmembrane</keyword>
<evidence type="ECO:0000313" key="4">
    <source>
        <dbReference type="Proteomes" id="UP000325292"/>
    </source>
</evidence>
<dbReference type="EMBL" id="CP019454">
    <property type="protein sequence ID" value="AUW93134.1"/>
    <property type="molecule type" value="Genomic_DNA"/>
</dbReference>
<evidence type="ECO:0000313" key="3">
    <source>
        <dbReference type="EMBL" id="AUW93134.1"/>
    </source>
</evidence>
<protein>
    <recommendedName>
        <fullName evidence="2">NADH-quinone oxidoreductase subunit J</fullName>
        <ecNumber evidence="2">7.1.1.-</ecNumber>
    </recommendedName>
</protein>